<dbReference type="PROSITE" id="PS50977">
    <property type="entry name" value="HTH_TETR_2"/>
    <property type="match status" value="1"/>
</dbReference>
<dbReference type="GO" id="GO:0000976">
    <property type="term" value="F:transcription cis-regulatory region binding"/>
    <property type="evidence" value="ECO:0007669"/>
    <property type="project" value="TreeGrafter"/>
</dbReference>
<name>A0A6J6KMG7_9ZZZZ</name>
<keyword evidence="1" id="KW-0805">Transcription regulation</keyword>
<dbReference type="InterPro" id="IPR050109">
    <property type="entry name" value="HTH-type_TetR-like_transc_reg"/>
</dbReference>
<evidence type="ECO:0000259" key="4">
    <source>
        <dbReference type="PROSITE" id="PS50977"/>
    </source>
</evidence>
<sequence>MPEINDTRERLLKATAAVIDKGGESAVRIRDITKACTITAPSIYHFFGSREGLIDAAQAYRFSRGQRELGLAFSTALYKCRSKKDLTELAHRFLDLMFAPDRRATRNSRLNVLGNAIYRPELSKELAVAQDLSNKIVGDPLRFAQAKGWVRDDFNPEMFAAWLNGVVNSRRLIEMGGNHPLADEWDVIAKRSICLAIGIAEPPRKKARTTKKRK</sequence>
<organism evidence="5">
    <name type="scientific">freshwater metagenome</name>
    <dbReference type="NCBI Taxonomy" id="449393"/>
    <lineage>
        <taxon>unclassified sequences</taxon>
        <taxon>metagenomes</taxon>
        <taxon>ecological metagenomes</taxon>
    </lineage>
</organism>
<keyword evidence="2" id="KW-0238">DNA-binding</keyword>
<evidence type="ECO:0000313" key="5">
    <source>
        <dbReference type="EMBL" id="CAB4650980.1"/>
    </source>
</evidence>
<gene>
    <name evidence="5" type="ORF">UFOPK2195_00471</name>
</gene>
<dbReference type="PANTHER" id="PTHR30055:SF234">
    <property type="entry name" value="HTH-TYPE TRANSCRIPTIONAL REGULATOR BETI"/>
    <property type="match status" value="1"/>
</dbReference>
<protein>
    <submittedName>
        <fullName evidence="5">Unannotated protein</fullName>
    </submittedName>
</protein>
<dbReference type="Pfam" id="PF00440">
    <property type="entry name" value="TetR_N"/>
    <property type="match status" value="1"/>
</dbReference>
<keyword evidence="3" id="KW-0804">Transcription</keyword>
<dbReference type="EMBL" id="CAEZWH010000069">
    <property type="protein sequence ID" value="CAB4650980.1"/>
    <property type="molecule type" value="Genomic_DNA"/>
</dbReference>
<dbReference type="SUPFAM" id="SSF46689">
    <property type="entry name" value="Homeodomain-like"/>
    <property type="match status" value="1"/>
</dbReference>
<dbReference type="PANTHER" id="PTHR30055">
    <property type="entry name" value="HTH-TYPE TRANSCRIPTIONAL REGULATOR RUTR"/>
    <property type="match status" value="1"/>
</dbReference>
<dbReference type="Gene3D" id="1.10.357.10">
    <property type="entry name" value="Tetracycline Repressor, domain 2"/>
    <property type="match status" value="1"/>
</dbReference>
<evidence type="ECO:0000256" key="2">
    <source>
        <dbReference type="ARBA" id="ARBA00023125"/>
    </source>
</evidence>
<dbReference type="InterPro" id="IPR009057">
    <property type="entry name" value="Homeodomain-like_sf"/>
</dbReference>
<reference evidence="5" key="1">
    <citation type="submission" date="2020-05" db="EMBL/GenBank/DDBJ databases">
        <authorList>
            <person name="Chiriac C."/>
            <person name="Salcher M."/>
            <person name="Ghai R."/>
            <person name="Kavagutti S V."/>
        </authorList>
    </citation>
    <scope>NUCLEOTIDE SEQUENCE</scope>
</reference>
<accession>A0A6J6KMG7</accession>
<evidence type="ECO:0000256" key="1">
    <source>
        <dbReference type="ARBA" id="ARBA00023015"/>
    </source>
</evidence>
<dbReference type="GO" id="GO:0003700">
    <property type="term" value="F:DNA-binding transcription factor activity"/>
    <property type="evidence" value="ECO:0007669"/>
    <property type="project" value="TreeGrafter"/>
</dbReference>
<dbReference type="AlphaFoldDB" id="A0A6J6KMG7"/>
<feature type="domain" description="HTH tetR-type" evidence="4">
    <location>
        <begin position="5"/>
        <end position="65"/>
    </location>
</feature>
<evidence type="ECO:0000256" key="3">
    <source>
        <dbReference type="ARBA" id="ARBA00023163"/>
    </source>
</evidence>
<proteinExistence type="predicted"/>
<dbReference type="InterPro" id="IPR001647">
    <property type="entry name" value="HTH_TetR"/>
</dbReference>